<protein>
    <submittedName>
        <fullName evidence="9">WRKY transcription factor 55</fullName>
    </submittedName>
</protein>
<dbReference type="InterPro" id="IPR036576">
    <property type="entry name" value="WRKY_dom_sf"/>
</dbReference>
<accession>A0A151SG08</accession>
<dbReference type="EMBL" id="KQ483411">
    <property type="protein sequence ID" value="KYP53762.1"/>
    <property type="molecule type" value="Genomic_DNA"/>
</dbReference>
<evidence type="ECO:0000259" key="8">
    <source>
        <dbReference type="PROSITE" id="PS50811"/>
    </source>
</evidence>
<evidence type="ECO:0000256" key="7">
    <source>
        <dbReference type="SAM" id="MobiDB-lite"/>
    </source>
</evidence>
<proteinExistence type="predicted"/>
<feature type="coiled-coil region" evidence="6">
    <location>
        <begin position="1"/>
        <end position="28"/>
    </location>
</feature>
<feature type="region of interest" description="Disordered" evidence="7">
    <location>
        <begin position="301"/>
        <end position="322"/>
    </location>
</feature>
<reference evidence="9" key="1">
    <citation type="journal article" date="2012" name="Nat. Biotechnol.">
        <title>Draft genome sequence of pigeonpea (Cajanus cajan), an orphan legume crop of resource-poor farmers.</title>
        <authorList>
            <person name="Varshney R.K."/>
            <person name="Chen W."/>
            <person name="Li Y."/>
            <person name="Bharti A.K."/>
            <person name="Saxena R.K."/>
            <person name="Schlueter J.A."/>
            <person name="Donoghue M.T."/>
            <person name="Azam S."/>
            <person name="Fan G."/>
            <person name="Whaley A.M."/>
            <person name="Farmer A.D."/>
            <person name="Sheridan J."/>
            <person name="Iwata A."/>
            <person name="Tuteja R."/>
            <person name="Penmetsa R.V."/>
            <person name="Wu W."/>
            <person name="Upadhyaya H.D."/>
            <person name="Yang S.P."/>
            <person name="Shah T."/>
            <person name="Saxena K.B."/>
            <person name="Michael T."/>
            <person name="McCombie W.R."/>
            <person name="Yang B."/>
            <person name="Zhang G."/>
            <person name="Yang H."/>
            <person name="Wang J."/>
            <person name="Spillane C."/>
            <person name="Cook D.R."/>
            <person name="May G.D."/>
            <person name="Xu X."/>
            <person name="Jackson S.A."/>
        </authorList>
    </citation>
    <scope>NUCLEOTIDE SEQUENCE [LARGE SCALE GENOMIC DNA]</scope>
</reference>
<name>A0A151SG08_CAJCA</name>
<dbReference type="Gene3D" id="2.20.25.80">
    <property type="entry name" value="WRKY domain"/>
    <property type="match status" value="1"/>
</dbReference>
<keyword evidence="2" id="KW-0805">Transcription regulation</keyword>
<dbReference type="GO" id="GO:0005634">
    <property type="term" value="C:nucleus"/>
    <property type="evidence" value="ECO:0007669"/>
    <property type="project" value="UniProtKB-SubCell"/>
</dbReference>
<feature type="region of interest" description="Disordered" evidence="7">
    <location>
        <begin position="104"/>
        <end position="145"/>
    </location>
</feature>
<evidence type="ECO:0000256" key="4">
    <source>
        <dbReference type="ARBA" id="ARBA00023163"/>
    </source>
</evidence>
<dbReference type="GO" id="GO:0000976">
    <property type="term" value="F:transcription cis-regulatory region binding"/>
    <property type="evidence" value="ECO:0007669"/>
    <property type="project" value="TreeGrafter"/>
</dbReference>
<evidence type="ECO:0000313" key="10">
    <source>
        <dbReference type="Proteomes" id="UP000075243"/>
    </source>
</evidence>
<evidence type="ECO:0000256" key="6">
    <source>
        <dbReference type="SAM" id="Coils"/>
    </source>
</evidence>
<keyword evidence="10" id="KW-1185">Reference proteome</keyword>
<dbReference type="SUPFAM" id="SSF118290">
    <property type="entry name" value="WRKY DNA-binding domain"/>
    <property type="match status" value="1"/>
</dbReference>
<comment type="subcellular location">
    <subcellularLocation>
        <location evidence="1">Nucleus</location>
    </subcellularLocation>
</comment>
<dbReference type="STRING" id="3821.A0A151SG08"/>
<evidence type="ECO:0000256" key="2">
    <source>
        <dbReference type="ARBA" id="ARBA00023015"/>
    </source>
</evidence>
<feature type="domain" description="WRKY" evidence="8">
    <location>
        <begin position="162"/>
        <end position="224"/>
    </location>
</feature>
<sequence>MEEVINSIRRASMLAQNLEQNLPNLANQPTMMSLSIDEITEAFTAAKQKLLLISRQNQTSEYETQRPQEMDATLMHEWLRSSHALTMDQLFQVHAARSTLQIGEMGGRDGEDSEKTMVSEGEVQGIVASSSRSRKRSKDANQEKEKIMVPAPQFGNTEMPPEDGFTWRKYGQKEILGSKYPRSYYRCTHQKLYECQAKKQVQRLDDNPNIFEVTYRGKHTCHMSSTAPSSSSSLPLQQLLVDMTHNSNTISSQLSPRMNYLSLQTGGAAATSSGSGGASTSRYGGDYPVVDMADAMFNSGSSSGNNSMEFLFSPAEDKKDPN</sequence>
<gene>
    <name evidence="9" type="ORF">KK1_024336</name>
</gene>
<dbReference type="Gramene" id="C.cajan_23649.t">
    <property type="protein sequence ID" value="C.cajan_23649.t"/>
    <property type="gene ID" value="C.cajan_23649"/>
</dbReference>
<evidence type="ECO:0000256" key="1">
    <source>
        <dbReference type="ARBA" id="ARBA00004123"/>
    </source>
</evidence>
<dbReference type="PANTHER" id="PTHR32096:SF146">
    <property type="entry name" value="WRKY TRANSCRIPTION FACTOR 19-RELATED"/>
    <property type="match status" value="1"/>
</dbReference>
<dbReference type="Pfam" id="PF03106">
    <property type="entry name" value="WRKY"/>
    <property type="match status" value="1"/>
</dbReference>
<keyword evidence="3" id="KW-0238">DNA-binding</keyword>
<dbReference type="Proteomes" id="UP000075243">
    <property type="component" value="Unassembled WGS sequence"/>
</dbReference>
<organism evidence="9 10">
    <name type="scientific">Cajanus cajan</name>
    <name type="common">Pigeon pea</name>
    <name type="synonym">Cajanus indicus</name>
    <dbReference type="NCBI Taxonomy" id="3821"/>
    <lineage>
        <taxon>Eukaryota</taxon>
        <taxon>Viridiplantae</taxon>
        <taxon>Streptophyta</taxon>
        <taxon>Embryophyta</taxon>
        <taxon>Tracheophyta</taxon>
        <taxon>Spermatophyta</taxon>
        <taxon>Magnoliopsida</taxon>
        <taxon>eudicotyledons</taxon>
        <taxon>Gunneridae</taxon>
        <taxon>Pentapetalae</taxon>
        <taxon>rosids</taxon>
        <taxon>fabids</taxon>
        <taxon>Fabales</taxon>
        <taxon>Fabaceae</taxon>
        <taxon>Papilionoideae</taxon>
        <taxon>50 kb inversion clade</taxon>
        <taxon>NPAAA clade</taxon>
        <taxon>indigoferoid/millettioid clade</taxon>
        <taxon>Phaseoleae</taxon>
        <taxon>Cajanus</taxon>
    </lineage>
</organism>
<feature type="compositionally biased region" description="Basic and acidic residues" evidence="7">
    <location>
        <begin position="106"/>
        <end position="117"/>
    </location>
</feature>
<keyword evidence="6" id="KW-0175">Coiled coil</keyword>
<evidence type="ECO:0000313" key="9">
    <source>
        <dbReference type="EMBL" id="KYP53762.1"/>
    </source>
</evidence>
<evidence type="ECO:0000256" key="5">
    <source>
        <dbReference type="ARBA" id="ARBA00023242"/>
    </source>
</evidence>
<keyword evidence="4" id="KW-0804">Transcription</keyword>
<dbReference type="AlphaFoldDB" id="A0A151SG08"/>
<dbReference type="InterPro" id="IPR003657">
    <property type="entry name" value="WRKY_dom"/>
</dbReference>
<evidence type="ECO:0000256" key="3">
    <source>
        <dbReference type="ARBA" id="ARBA00023125"/>
    </source>
</evidence>
<dbReference type="PROSITE" id="PS50811">
    <property type="entry name" value="WRKY"/>
    <property type="match status" value="1"/>
</dbReference>
<dbReference type="GO" id="GO:0003700">
    <property type="term" value="F:DNA-binding transcription factor activity"/>
    <property type="evidence" value="ECO:0007669"/>
    <property type="project" value="InterPro"/>
</dbReference>
<keyword evidence="5" id="KW-0539">Nucleus</keyword>
<dbReference type="PANTHER" id="PTHR32096">
    <property type="entry name" value="WRKY TRANSCRIPTION FACTOR 30-RELATED-RELATED"/>
    <property type="match status" value="1"/>
</dbReference>
<dbReference type="OMA" id="HTCHMSA"/>
<dbReference type="SMART" id="SM00774">
    <property type="entry name" value="WRKY"/>
    <property type="match status" value="1"/>
</dbReference>
<dbReference type="InterPro" id="IPR044810">
    <property type="entry name" value="WRKY_plant"/>
</dbReference>